<dbReference type="Gene3D" id="1.10.275.20">
    <property type="entry name" value="Choline/Carnitine o-acyltransferase"/>
    <property type="match status" value="1"/>
</dbReference>
<comment type="caution">
    <text evidence="6">The sequence shown here is derived from an EMBL/GenBank/DDBJ whole genome shotgun (WGS) entry which is preliminary data.</text>
</comment>
<dbReference type="PANTHER" id="PTHR22589:SF99">
    <property type="entry name" value="CHOLINE_CARNITINE ACYLTRANSFERASE DOMAIN-CONTAINING PROTEIN"/>
    <property type="match status" value="1"/>
</dbReference>
<dbReference type="PANTHER" id="PTHR22589">
    <property type="entry name" value="CARNITINE O-ACYLTRANSFERASE"/>
    <property type="match status" value="1"/>
</dbReference>
<dbReference type="InterPro" id="IPR042572">
    <property type="entry name" value="Carn_acyl_trans_N"/>
</dbReference>
<proteinExistence type="predicted"/>
<evidence type="ECO:0000313" key="7">
    <source>
        <dbReference type="Proteomes" id="UP001432322"/>
    </source>
</evidence>
<evidence type="ECO:0000259" key="5">
    <source>
        <dbReference type="Pfam" id="PF00755"/>
    </source>
</evidence>
<evidence type="ECO:0000313" key="6">
    <source>
        <dbReference type="EMBL" id="GMT33640.1"/>
    </source>
</evidence>
<feature type="non-terminal residue" evidence="6">
    <location>
        <position position="1"/>
    </location>
</feature>
<accession>A0AAV5WSP1</accession>
<feature type="domain" description="Choline/carnitine acyltransferase" evidence="5">
    <location>
        <begin position="107"/>
        <end position="410"/>
    </location>
</feature>
<evidence type="ECO:0000256" key="1">
    <source>
        <dbReference type="ARBA" id="ARBA00005005"/>
    </source>
</evidence>
<dbReference type="EMBL" id="BTSY01000006">
    <property type="protein sequence ID" value="GMT33640.1"/>
    <property type="molecule type" value="Genomic_DNA"/>
</dbReference>
<keyword evidence="2" id="KW-0012">Acyltransferase</keyword>
<sequence length="411" mass="46654">YFGAAVAASAAFYSKFSDRGLLQMLPLLGNNALPKSARIGVASILTAYLPVVFSRFILTHFYFTYKRWLFENPKKPSLTTKLWGIVRFLLSFAPPIQKSCDSLLPTMPVPVIEETVKKYLESIRQLHSKEELVAIEQKAEDFLHGEARKLQRYTLLYSLFVDNYVTGFWEKYAYLSTRSPLLINSSVCNLDQFRNSPATQAFRAAHIAYIEMLSQLAVDKQHLVPPGGGMVCTRHYDRLYAVTRVPGKNVDWLKNYGIARHIAVFYNGGIYKVNVVDENNTIYSVDQIADIFIELLNRPNTKVDGAEGKIPALTHDARPNWHANRRRFFENIPQNAKALREIERAAFIISLNSFDDWEYDQSDPDKLSRFGRSSLTGEGADRWVDKSINYNISRNGGCSGTEEHSVVDGSE</sequence>
<gene>
    <name evidence="6" type="ORF">PFISCL1PPCAC_24937</name>
</gene>
<dbReference type="GO" id="GO:0009437">
    <property type="term" value="P:carnitine metabolic process"/>
    <property type="evidence" value="ECO:0007669"/>
    <property type="project" value="TreeGrafter"/>
</dbReference>
<feature type="non-terminal residue" evidence="6">
    <location>
        <position position="411"/>
    </location>
</feature>
<comment type="pathway">
    <text evidence="1">Lipid metabolism; fatty acid beta-oxidation.</text>
</comment>
<organism evidence="6 7">
    <name type="scientific">Pristionchus fissidentatus</name>
    <dbReference type="NCBI Taxonomy" id="1538716"/>
    <lineage>
        <taxon>Eukaryota</taxon>
        <taxon>Metazoa</taxon>
        <taxon>Ecdysozoa</taxon>
        <taxon>Nematoda</taxon>
        <taxon>Chromadorea</taxon>
        <taxon>Rhabditida</taxon>
        <taxon>Rhabditina</taxon>
        <taxon>Diplogasteromorpha</taxon>
        <taxon>Diplogasteroidea</taxon>
        <taxon>Neodiplogasteridae</taxon>
        <taxon>Pristionchus</taxon>
    </lineage>
</organism>
<evidence type="ECO:0000256" key="3">
    <source>
        <dbReference type="ARBA" id="ARBA00048999"/>
    </source>
</evidence>
<name>A0AAV5WSP1_9BILA</name>
<dbReference type="Proteomes" id="UP001432322">
    <property type="component" value="Unassembled WGS sequence"/>
</dbReference>
<dbReference type="Gene3D" id="3.30.559.70">
    <property type="entry name" value="Choline/Carnitine o-acyltransferase, domain 2"/>
    <property type="match status" value="1"/>
</dbReference>
<dbReference type="Pfam" id="PF00755">
    <property type="entry name" value="Carn_acyltransf"/>
    <property type="match status" value="1"/>
</dbReference>
<reference evidence="6" key="1">
    <citation type="submission" date="2023-10" db="EMBL/GenBank/DDBJ databases">
        <title>Genome assembly of Pristionchus species.</title>
        <authorList>
            <person name="Yoshida K."/>
            <person name="Sommer R.J."/>
        </authorList>
    </citation>
    <scope>NUCLEOTIDE SEQUENCE</scope>
    <source>
        <strain evidence="6">RS5133</strain>
    </source>
</reference>
<dbReference type="GO" id="GO:0005739">
    <property type="term" value="C:mitochondrion"/>
    <property type="evidence" value="ECO:0007669"/>
    <property type="project" value="TreeGrafter"/>
</dbReference>
<dbReference type="AlphaFoldDB" id="A0AAV5WSP1"/>
<dbReference type="InterPro" id="IPR042231">
    <property type="entry name" value="Cho/carn_acyl_trans_2"/>
</dbReference>
<dbReference type="GO" id="GO:0004095">
    <property type="term" value="F:carnitine O-palmitoyltransferase activity"/>
    <property type="evidence" value="ECO:0007669"/>
    <property type="project" value="TreeGrafter"/>
</dbReference>
<feature type="active site" description="Proton acceptor" evidence="4">
    <location>
        <position position="404"/>
    </location>
</feature>
<dbReference type="InterPro" id="IPR039551">
    <property type="entry name" value="Cho/carn_acyl_trans"/>
</dbReference>
<keyword evidence="7" id="KW-1185">Reference proteome</keyword>
<comment type="catalytic activity">
    <reaction evidence="3">
        <text>4,8-dimethylnonanoyl-CoA + (R)-carnitine = O-4,8-dimethylnonanoyl-(R)-carnitine + CoA</text>
        <dbReference type="Rhea" id="RHEA:44860"/>
        <dbReference type="ChEBI" id="CHEBI:16347"/>
        <dbReference type="ChEBI" id="CHEBI:57287"/>
        <dbReference type="ChEBI" id="CHEBI:77061"/>
        <dbReference type="ChEBI" id="CHEBI:84654"/>
    </reaction>
</comment>
<keyword evidence="2" id="KW-0808">Transferase</keyword>
<dbReference type="SUPFAM" id="SSF52777">
    <property type="entry name" value="CoA-dependent acyltransferases"/>
    <property type="match status" value="1"/>
</dbReference>
<dbReference type="InterPro" id="IPR000542">
    <property type="entry name" value="Carn_acyl_trans"/>
</dbReference>
<protein>
    <recommendedName>
        <fullName evidence="5">Choline/carnitine acyltransferase domain-containing protein</fullName>
    </recommendedName>
</protein>
<dbReference type="GO" id="GO:0006631">
    <property type="term" value="P:fatty acid metabolic process"/>
    <property type="evidence" value="ECO:0007669"/>
    <property type="project" value="TreeGrafter"/>
</dbReference>
<evidence type="ECO:0000256" key="2">
    <source>
        <dbReference type="ARBA" id="ARBA00023315"/>
    </source>
</evidence>
<evidence type="ECO:0000256" key="4">
    <source>
        <dbReference type="PIRSR" id="PIRSR600542-1"/>
    </source>
</evidence>